<dbReference type="Proteomes" id="UP001157006">
    <property type="component" value="Chromosome 5"/>
</dbReference>
<accession>A0AAV0YEY1</accession>
<evidence type="ECO:0000313" key="3">
    <source>
        <dbReference type="EMBL" id="CAI8612224.1"/>
    </source>
</evidence>
<evidence type="ECO:0000313" key="2">
    <source>
        <dbReference type="EMBL" id="CAI8584134.1"/>
    </source>
</evidence>
<sequence>MDVDKILPSSSTLGWHRVEVKGEVQTRKGLWWIPRHPETRKGVLSDEMLRGVAKNQRSEDSRIGQPFELLLNSRAGKRQPGELKHLSEAVECCTLDGESPVAESITSLCSDPSSMGHVKSRVNQQGPPCKAKYSWVTDSEAVAWLRETTGAVAKASLHRAIVTAYGPEPG</sequence>
<dbReference type="AlphaFoldDB" id="A0AAV0YEY1"/>
<protein>
    <submittedName>
        <fullName evidence="2">Uncharacterized protein</fullName>
    </submittedName>
</protein>
<organism evidence="2 4">
    <name type="scientific">Vicia faba</name>
    <name type="common">Broad bean</name>
    <name type="synonym">Faba vulgaris</name>
    <dbReference type="NCBI Taxonomy" id="3906"/>
    <lineage>
        <taxon>Eukaryota</taxon>
        <taxon>Viridiplantae</taxon>
        <taxon>Streptophyta</taxon>
        <taxon>Embryophyta</taxon>
        <taxon>Tracheophyta</taxon>
        <taxon>Spermatophyta</taxon>
        <taxon>Magnoliopsida</taxon>
        <taxon>eudicotyledons</taxon>
        <taxon>Gunneridae</taxon>
        <taxon>Pentapetalae</taxon>
        <taxon>rosids</taxon>
        <taxon>fabids</taxon>
        <taxon>Fabales</taxon>
        <taxon>Fabaceae</taxon>
        <taxon>Papilionoideae</taxon>
        <taxon>50 kb inversion clade</taxon>
        <taxon>NPAAA clade</taxon>
        <taxon>Hologalegina</taxon>
        <taxon>IRL clade</taxon>
        <taxon>Fabeae</taxon>
        <taxon>Vicia</taxon>
    </lineage>
</organism>
<keyword evidence="4" id="KW-1185">Reference proteome</keyword>
<name>A0AAV0YEY1_VICFA</name>
<gene>
    <name evidence="1" type="ORF">VFH_U005600</name>
    <name evidence="2" type="ORF">VFH_U060280</name>
    <name evidence="3" type="ORF">VFH_V024120</name>
</gene>
<dbReference type="Proteomes" id="UP001157006">
    <property type="component" value="Unassembled WGS sequence"/>
</dbReference>
<dbReference type="EMBL" id="CATIWC010000307">
    <property type="protein sequence ID" value="CAI8582968.1"/>
    <property type="molecule type" value="Genomic_DNA"/>
</dbReference>
<reference evidence="2 4" key="1">
    <citation type="submission" date="2023-01" db="EMBL/GenBank/DDBJ databases">
        <authorList>
            <person name="Kreplak J."/>
        </authorList>
    </citation>
    <scope>NUCLEOTIDE SEQUENCE [LARGE SCALE GENOMIC DNA]</scope>
</reference>
<dbReference type="EMBL" id="OX451740">
    <property type="protein sequence ID" value="CAI8612224.1"/>
    <property type="molecule type" value="Genomic_DNA"/>
</dbReference>
<dbReference type="EMBL" id="CATIWC010001446">
    <property type="protein sequence ID" value="CAI8584134.1"/>
    <property type="molecule type" value="Genomic_DNA"/>
</dbReference>
<evidence type="ECO:0000313" key="1">
    <source>
        <dbReference type="EMBL" id="CAI8582968.1"/>
    </source>
</evidence>
<evidence type="ECO:0000313" key="4">
    <source>
        <dbReference type="Proteomes" id="UP001157006"/>
    </source>
</evidence>
<proteinExistence type="predicted"/>